<dbReference type="Proteomes" id="UP001153076">
    <property type="component" value="Unassembled WGS sequence"/>
</dbReference>
<sequence>MLLNEVERLGVLQGQALRSLESALTELRWGAFESWIWLFGDRIYEARFRPKVDLGENAGVGRQEESSGRGMTGGLAIGFLGVSLVFSSPNSSSINTTSLSHIGCSSVHHSGGVGDNIGRVVSVPVPLVSMAFPPIHSIKEMANYVRETFIWRWRSASRPPRPLPEDSHVLCPRFSLVEAENAATEFELPEMVQVTFYAMLLNEAVELGMTHEYTAESMKSSLAGLRWSTFEVWMDCMNCILRGAQLYRPADEVEVRGF</sequence>
<evidence type="ECO:0000313" key="2">
    <source>
        <dbReference type="Proteomes" id="UP001153076"/>
    </source>
</evidence>
<dbReference type="AlphaFoldDB" id="A0A9Q1GSW7"/>
<evidence type="ECO:0000313" key="1">
    <source>
        <dbReference type="EMBL" id="KAJ8424979.1"/>
    </source>
</evidence>
<accession>A0A9Q1GSW7</accession>
<dbReference type="EMBL" id="JAKOGI010001566">
    <property type="protein sequence ID" value="KAJ8424979.1"/>
    <property type="molecule type" value="Genomic_DNA"/>
</dbReference>
<reference evidence="1" key="1">
    <citation type="submission" date="2022-04" db="EMBL/GenBank/DDBJ databases">
        <title>Carnegiea gigantea Genome sequencing and assembly v2.</title>
        <authorList>
            <person name="Copetti D."/>
            <person name="Sanderson M.J."/>
            <person name="Burquez A."/>
            <person name="Wojciechowski M.F."/>
        </authorList>
    </citation>
    <scope>NUCLEOTIDE SEQUENCE</scope>
    <source>
        <strain evidence="1">SGP5-SGP5p</strain>
        <tissue evidence="1">Aerial part</tissue>
    </source>
</reference>
<organism evidence="1 2">
    <name type="scientific">Carnegiea gigantea</name>
    <dbReference type="NCBI Taxonomy" id="171969"/>
    <lineage>
        <taxon>Eukaryota</taxon>
        <taxon>Viridiplantae</taxon>
        <taxon>Streptophyta</taxon>
        <taxon>Embryophyta</taxon>
        <taxon>Tracheophyta</taxon>
        <taxon>Spermatophyta</taxon>
        <taxon>Magnoliopsida</taxon>
        <taxon>eudicotyledons</taxon>
        <taxon>Gunneridae</taxon>
        <taxon>Pentapetalae</taxon>
        <taxon>Caryophyllales</taxon>
        <taxon>Cactineae</taxon>
        <taxon>Cactaceae</taxon>
        <taxon>Cactoideae</taxon>
        <taxon>Echinocereeae</taxon>
        <taxon>Carnegiea</taxon>
    </lineage>
</organism>
<name>A0A9Q1GSW7_9CARY</name>
<comment type="caution">
    <text evidence="1">The sequence shown here is derived from an EMBL/GenBank/DDBJ whole genome shotgun (WGS) entry which is preliminary data.</text>
</comment>
<keyword evidence="2" id="KW-1185">Reference proteome</keyword>
<protein>
    <submittedName>
        <fullName evidence="1">Uncharacterized protein</fullName>
    </submittedName>
</protein>
<proteinExistence type="predicted"/>
<gene>
    <name evidence="1" type="ORF">Cgig2_031928</name>
</gene>